<keyword evidence="2" id="KW-1185">Reference proteome</keyword>
<sequence>MVVSAEFGQLTSRKCGNPSRLKRRIGLFFALAIEDATDSLNVIVYGSDAEHFLSGIPPCDLKKSTSSKTLIGKRLTALLRVLQAFHWCIKSYAVVLPPTDCSRVPTAAVQKT</sequence>
<gene>
    <name evidence="1" type="ORF">PsorP6_007926</name>
</gene>
<dbReference type="EMBL" id="CM047582">
    <property type="protein sequence ID" value="KAI9914829.1"/>
    <property type="molecule type" value="Genomic_DNA"/>
</dbReference>
<dbReference type="Proteomes" id="UP001163321">
    <property type="component" value="Chromosome 3"/>
</dbReference>
<reference evidence="1 2" key="1">
    <citation type="journal article" date="2022" name="bioRxiv">
        <title>The genome of the oomycete Peronosclerospora sorghi, a cosmopolitan pathogen of maize and sorghum, is inflated with dispersed pseudogenes.</title>
        <authorList>
            <person name="Fletcher K."/>
            <person name="Martin F."/>
            <person name="Isakeit T."/>
            <person name="Cavanaugh K."/>
            <person name="Magill C."/>
            <person name="Michelmore R."/>
        </authorList>
    </citation>
    <scope>NUCLEOTIDE SEQUENCE [LARGE SCALE GENOMIC DNA]</scope>
    <source>
        <strain evidence="1">P6</strain>
    </source>
</reference>
<accession>A0ACC0W7T3</accession>
<proteinExistence type="predicted"/>
<comment type="caution">
    <text evidence="1">The sequence shown here is derived from an EMBL/GenBank/DDBJ whole genome shotgun (WGS) entry which is preliminary data.</text>
</comment>
<evidence type="ECO:0000313" key="2">
    <source>
        <dbReference type="Proteomes" id="UP001163321"/>
    </source>
</evidence>
<protein>
    <submittedName>
        <fullName evidence="1">Uncharacterized protein</fullName>
    </submittedName>
</protein>
<name>A0ACC0W7T3_9STRA</name>
<organism evidence="1 2">
    <name type="scientific">Peronosclerospora sorghi</name>
    <dbReference type="NCBI Taxonomy" id="230839"/>
    <lineage>
        <taxon>Eukaryota</taxon>
        <taxon>Sar</taxon>
        <taxon>Stramenopiles</taxon>
        <taxon>Oomycota</taxon>
        <taxon>Peronosporomycetes</taxon>
        <taxon>Peronosporales</taxon>
        <taxon>Peronosporaceae</taxon>
        <taxon>Peronosclerospora</taxon>
    </lineage>
</organism>
<evidence type="ECO:0000313" key="1">
    <source>
        <dbReference type="EMBL" id="KAI9914829.1"/>
    </source>
</evidence>